<comment type="subcellular location">
    <subcellularLocation>
        <location evidence="1">Nucleus</location>
    </subcellularLocation>
</comment>
<dbReference type="EMBL" id="RCSX01000042">
    <property type="protein sequence ID" value="KAF7915840.1"/>
    <property type="molecule type" value="Genomic_DNA"/>
</dbReference>
<evidence type="ECO:0000256" key="1">
    <source>
        <dbReference type="ARBA" id="ARBA00004123"/>
    </source>
</evidence>
<keyword evidence="8" id="KW-1185">Reference proteome</keyword>
<keyword evidence="2" id="KW-0479">Metal-binding</keyword>
<dbReference type="PANTHER" id="PTHR46481">
    <property type="entry name" value="ZINC FINGER BED DOMAIN-CONTAINING PROTEIN 4"/>
    <property type="match status" value="1"/>
</dbReference>
<dbReference type="Pfam" id="PF05699">
    <property type="entry name" value="Dimer_Tnp_hAT"/>
    <property type="match status" value="1"/>
</dbReference>
<evidence type="ECO:0000256" key="3">
    <source>
        <dbReference type="ARBA" id="ARBA00022771"/>
    </source>
</evidence>
<accession>A0ABQ7I7H3</accession>
<dbReference type="InterPro" id="IPR008906">
    <property type="entry name" value="HATC_C_dom"/>
</dbReference>
<evidence type="ECO:0000259" key="6">
    <source>
        <dbReference type="Pfam" id="PF05699"/>
    </source>
</evidence>
<dbReference type="GeneID" id="62237691"/>
<evidence type="ECO:0000256" key="4">
    <source>
        <dbReference type="ARBA" id="ARBA00022833"/>
    </source>
</evidence>
<gene>
    <name evidence="7" type="ORF">EAE98_010920</name>
</gene>
<organism evidence="7 8">
    <name type="scientific">Botrytis deweyae</name>
    <dbReference type="NCBI Taxonomy" id="2478750"/>
    <lineage>
        <taxon>Eukaryota</taxon>
        <taxon>Fungi</taxon>
        <taxon>Dikarya</taxon>
        <taxon>Ascomycota</taxon>
        <taxon>Pezizomycotina</taxon>
        <taxon>Leotiomycetes</taxon>
        <taxon>Helotiales</taxon>
        <taxon>Sclerotiniaceae</taxon>
        <taxon>Botrytis</taxon>
    </lineage>
</organism>
<keyword evidence="3" id="KW-0863">Zinc-finger</keyword>
<dbReference type="SUPFAM" id="SSF53098">
    <property type="entry name" value="Ribonuclease H-like"/>
    <property type="match status" value="1"/>
</dbReference>
<proteinExistence type="predicted"/>
<feature type="domain" description="HAT C-terminal dimerisation" evidence="6">
    <location>
        <begin position="228"/>
        <end position="310"/>
    </location>
</feature>
<dbReference type="RefSeq" id="XP_038805056.1">
    <property type="nucleotide sequence ID" value="XM_038958542.1"/>
</dbReference>
<dbReference type="InterPro" id="IPR012337">
    <property type="entry name" value="RNaseH-like_sf"/>
</dbReference>
<dbReference type="Proteomes" id="UP000783213">
    <property type="component" value="Unassembled WGS sequence"/>
</dbReference>
<evidence type="ECO:0000313" key="8">
    <source>
        <dbReference type="Proteomes" id="UP000783213"/>
    </source>
</evidence>
<keyword evidence="4" id="KW-0862">Zinc</keyword>
<sequence>MFTDKPMDQQADDIFEDDVNVEALAAGIEVADKEQWGEWRKKGAIGKCYCFATLLRKSSRKTQNFVRLTGKRIPVDNDTRWNSWEKMCSVFRDPKIKSAYKRWWQLYPDDAPRAIELSDEDFDTLDKFQKMLVVLKNATQFSEGNDATLNRVLPTLEYLLEHLEKAKDHPHWITRAKARVEAYWQIRYRAEAFVPLSSFSSTSSSGESDNVLIVHLESKRANRQPVDEYVKYLSSPALDKVGDIRKWWLERTQRDLYPNLSKMALDILSIPSSSAAAERVFSGAKITCADRRGRLSVESIERLECLKSWLGLEQWVVEDDINEVLI</sequence>
<keyword evidence="5" id="KW-0539">Nucleus</keyword>
<dbReference type="InterPro" id="IPR052035">
    <property type="entry name" value="ZnF_BED_domain_contain"/>
</dbReference>
<comment type="caution">
    <text evidence="7">The sequence shown here is derived from an EMBL/GenBank/DDBJ whole genome shotgun (WGS) entry which is preliminary data.</text>
</comment>
<protein>
    <recommendedName>
        <fullName evidence="6">HAT C-terminal dimerisation domain-containing protein</fullName>
    </recommendedName>
</protein>
<evidence type="ECO:0000256" key="5">
    <source>
        <dbReference type="ARBA" id="ARBA00023242"/>
    </source>
</evidence>
<reference evidence="7 8" key="1">
    <citation type="journal article" date="2020" name="Genome Biol. Evol.">
        <title>Comparative genomics of Sclerotiniaceae.</title>
        <authorList>
            <person name="Valero Jimenez C.A."/>
            <person name="Steentjes M."/>
            <person name="Scholten O.E."/>
            <person name="Van Kan J.A.L."/>
        </authorList>
    </citation>
    <scope>NUCLEOTIDE SEQUENCE [LARGE SCALE GENOMIC DNA]</scope>
    <source>
        <strain evidence="7 8">B1</strain>
    </source>
</reference>
<name>A0ABQ7I7H3_9HELO</name>
<evidence type="ECO:0000256" key="2">
    <source>
        <dbReference type="ARBA" id="ARBA00022723"/>
    </source>
</evidence>
<dbReference type="PANTHER" id="PTHR46481:SF10">
    <property type="entry name" value="ZINC FINGER BED DOMAIN-CONTAINING PROTEIN 39"/>
    <property type="match status" value="1"/>
</dbReference>
<evidence type="ECO:0000313" key="7">
    <source>
        <dbReference type="EMBL" id="KAF7915840.1"/>
    </source>
</evidence>